<dbReference type="AlphaFoldDB" id="A0A382Q880"/>
<organism evidence="2">
    <name type="scientific">marine metagenome</name>
    <dbReference type="NCBI Taxonomy" id="408172"/>
    <lineage>
        <taxon>unclassified sequences</taxon>
        <taxon>metagenomes</taxon>
        <taxon>ecological metagenomes</taxon>
    </lineage>
</organism>
<dbReference type="PANTHER" id="PTHR36842">
    <property type="entry name" value="PROTEIN TOLB HOMOLOG"/>
    <property type="match status" value="1"/>
</dbReference>
<sequence>MVFALASVFSPDLIAQTSGLQRLSLEHYLDMESVSGPQISPNGSQIVYTRSWIDKNKDRRASSLWIMNADGTRNRHLLEGSGARWSPDGTRILFAGEDEDGGTQIFVRWMDAEGATSQITRLENGPSNARWSPDGNWI</sequence>
<dbReference type="Pfam" id="PF07676">
    <property type="entry name" value="PD40"/>
    <property type="match status" value="1"/>
</dbReference>
<feature type="non-terminal residue" evidence="2">
    <location>
        <position position="138"/>
    </location>
</feature>
<dbReference type="InterPro" id="IPR011659">
    <property type="entry name" value="WD40"/>
</dbReference>
<dbReference type="PANTHER" id="PTHR36842:SF1">
    <property type="entry name" value="PROTEIN TOLB"/>
    <property type="match status" value="1"/>
</dbReference>
<evidence type="ECO:0000256" key="1">
    <source>
        <dbReference type="ARBA" id="ARBA00009820"/>
    </source>
</evidence>
<comment type="similarity">
    <text evidence="1">Belongs to the TolB family.</text>
</comment>
<dbReference type="InterPro" id="IPR011042">
    <property type="entry name" value="6-blade_b-propeller_TolB-like"/>
</dbReference>
<dbReference type="Gene3D" id="2.120.10.30">
    <property type="entry name" value="TolB, C-terminal domain"/>
    <property type="match status" value="1"/>
</dbReference>
<accession>A0A382Q880</accession>
<evidence type="ECO:0000313" key="2">
    <source>
        <dbReference type="EMBL" id="SVC81170.1"/>
    </source>
</evidence>
<dbReference type="EMBL" id="UINC01112318">
    <property type="protein sequence ID" value="SVC81170.1"/>
    <property type="molecule type" value="Genomic_DNA"/>
</dbReference>
<gene>
    <name evidence="2" type="ORF">METZ01_LOCUS334024</name>
</gene>
<reference evidence="2" key="1">
    <citation type="submission" date="2018-05" db="EMBL/GenBank/DDBJ databases">
        <authorList>
            <person name="Lanie J.A."/>
            <person name="Ng W.-L."/>
            <person name="Kazmierczak K.M."/>
            <person name="Andrzejewski T.M."/>
            <person name="Davidsen T.M."/>
            <person name="Wayne K.J."/>
            <person name="Tettelin H."/>
            <person name="Glass J.I."/>
            <person name="Rusch D."/>
            <person name="Podicherti R."/>
            <person name="Tsui H.-C.T."/>
            <person name="Winkler M.E."/>
        </authorList>
    </citation>
    <scope>NUCLEOTIDE SEQUENCE</scope>
</reference>
<evidence type="ECO:0008006" key="3">
    <source>
        <dbReference type="Google" id="ProtNLM"/>
    </source>
</evidence>
<name>A0A382Q880_9ZZZZ</name>
<dbReference type="SUPFAM" id="SSF82171">
    <property type="entry name" value="DPP6 N-terminal domain-like"/>
    <property type="match status" value="1"/>
</dbReference>
<protein>
    <recommendedName>
        <fullName evidence="3">Dipeptidylpeptidase IV N-terminal domain-containing protein</fullName>
    </recommendedName>
</protein>
<proteinExistence type="inferred from homology"/>